<evidence type="ECO:0000313" key="2">
    <source>
        <dbReference type="Proteomes" id="UP000887159"/>
    </source>
</evidence>
<evidence type="ECO:0000313" key="1">
    <source>
        <dbReference type="EMBL" id="GFY15549.1"/>
    </source>
</evidence>
<organism evidence="1 2">
    <name type="scientific">Trichonephila clavipes</name>
    <name type="common">Golden silk orbweaver</name>
    <name type="synonym">Nephila clavipes</name>
    <dbReference type="NCBI Taxonomy" id="2585209"/>
    <lineage>
        <taxon>Eukaryota</taxon>
        <taxon>Metazoa</taxon>
        <taxon>Ecdysozoa</taxon>
        <taxon>Arthropoda</taxon>
        <taxon>Chelicerata</taxon>
        <taxon>Arachnida</taxon>
        <taxon>Araneae</taxon>
        <taxon>Araneomorphae</taxon>
        <taxon>Entelegynae</taxon>
        <taxon>Araneoidea</taxon>
        <taxon>Nephilidae</taxon>
        <taxon>Trichonephila</taxon>
    </lineage>
</organism>
<dbReference type="EMBL" id="BMAU01021335">
    <property type="protein sequence ID" value="GFY15549.1"/>
    <property type="molecule type" value="Genomic_DNA"/>
</dbReference>
<protein>
    <submittedName>
        <fullName evidence="1">Uncharacterized protein</fullName>
    </submittedName>
</protein>
<sequence length="128" mass="14167">MLEKCGNRLVPGPDYMVDALKLPNQASKVSGGSLQTCVAWRCSDGMQHLFCWAVLAVCGQSLASNGSVVGSNLNIVFGNVEVIRNKKFLFSPTKYTVEPSWPLVQVWPPFELLHRTLTTVVFAQYCCR</sequence>
<proteinExistence type="predicted"/>
<reference evidence="1" key="1">
    <citation type="submission" date="2020-08" db="EMBL/GenBank/DDBJ databases">
        <title>Multicomponent nature underlies the extraordinary mechanical properties of spider dragline silk.</title>
        <authorList>
            <person name="Kono N."/>
            <person name="Nakamura H."/>
            <person name="Mori M."/>
            <person name="Yoshida Y."/>
            <person name="Ohtoshi R."/>
            <person name="Malay A.D."/>
            <person name="Moran D.A.P."/>
            <person name="Tomita M."/>
            <person name="Numata K."/>
            <person name="Arakawa K."/>
        </authorList>
    </citation>
    <scope>NUCLEOTIDE SEQUENCE</scope>
</reference>
<dbReference type="Proteomes" id="UP000887159">
    <property type="component" value="Unassembled WGS sequence"/>
</dbReference>
<dbReference type="AlphaFoldDB" id="A0A8X6VPD8"/>
<name>A0A8X6VPD8_TRICX</name>
<accession>A0A8X6VPD8</accession>
<keyword evidence="2" id="KW-1185">Reference proteome</keyword>
<comment type="caution">
    <text evidence="1">The sequence shown here is derived from an EMBL/GenBank/DDBJ whole genome shotgun (WGS) entry which is preliminary data.</text>
</comment>
<gene>
    <name evidence="1" type="ORF">TNCV_1281971</name>
</gene>